<dbReference type="InterPro" id="IPR051361">
    <property type="entry name" value="ThrE/Ser_Exporter"/>
</dbReference>
<feature type="transmembrane region" description="Helical" evidence="13">
    <location>
        <begin position="1466"/>
        <end position="1486"/>
    </location>
</feature>
<feature type="compositionally biased region" description="Polar residues" evidence="12">
    <location>
        <begin position="583"/>
        <end position="594"/>
    </location>
</feature>
<dbReference type="SUPFAM" id="SSF53300">
    <property type="entry name" value="vWA-like"/>
    <property type="match status" value="1"/>
</dbReference>
<dbReference type="GO" id="GO:0008270">
    <property type="term" value="F:zinc ion binding"/>
    <property type="evidence" value="ECO:0007669"/>
    <property type="project" value="UniProtKB-KW"/>
</dbReference>
<reference evidence="15" key="1">
    <citation type="submission" date="2023-03" db="EMBL/GenBank/DDBJ databases">
        <title>Mating type loci evolution in Malassezia.</title>
        <authorList>
            <person name="Coelho M.A."/>
        </authorList>
    </citation>
    <scope>NUCLEOTIDE SEQUENCE</scope>
    <source>
        <strain evidence="15">CBS 11721</strain>
    </source>
</reference>
<feature type="region of interest" description="Disordered" evidence="12">
    <location>
        <begin position="572"/>
        <end position="608"/>
    </location>
</feature>
<feature type="transmembrane region" description="Helical" evidence="13">
    <location>
        <begin position="1376"/>
        <end position="1398"/>
    </location>
</feature>
<dbReference type="InterPro" id="IPR007198">
    <property type="entry name" value="Ssl1-like"/>
</dbReference>
<feature type="compositionally biased region" description="Basic residues" evidence="12">
    <location>
        <begin position="739"/>
        <end position="749"/>
    </location>
</feature>
<keyword evidence="8" id="KW-0804">Transcription</keyword>
<dbReference type="EMBL" id="CP119877">
    <property type="protein sequence ID" value="WFD33224.1"/>
    <property type="molecule type" value="Genomic_DNA"/>
</dbReference>
<evidence type="ECO:0000256" key="11">
    <source>
        <dbReference type="ARBA" id="ARBA00034125"/>
    </source>
</evidence>
<feature type="region of interest" description="Disordered" evidence="12">
    <location>
        <begin position="1"/>
        <end position="65"/>
    </location>
</feature>
<dbReference type="SMART" id="SM00327">
    <property type="entry name" value="VWA"/>
    <property type="match status" value="1"/>
</dbReference>
<dbReference type="InterPro" id="IPR012170">
    <property type="entry name" value="TFIIH_SSL1/p44"/>
</dbReference>
<keyword evidence="5" id="KW-0863">Zinc-finger</keyword>
<feature type="region of interest" description="Disordered" evidence="12">
    <location>
        <begin position="915"/>
        <end position="938"/>
    </location>
</feature>
<dbReference type="InterPro" id="IPR013083">
    <property type="entry name" value="Znf_RING/FYVE/PHD"/>
</dbReference>
<comment type="similarity">
    <text evidence="2">Belongs to the GTF2H2 family.</text>
</comment>
<evidence type="ECO:0000256" key="8">
    <source>
        <dbReference type="ARBA" id="ARBA00023163"/>
    </source>
</evidence>
<feature type="compositionally biased region" description="Basic and acidic residues" evidence="12">
    <location>
        <begin position="831"/>
        <end position="846"/>
    </location>
</feature>
<dbReference type="Pfam" id="PF07975">
    <property type="entry name" value="C1_4"/>
    <property type="match status" value="1"/>
</dbReference>
<dbReference type="Pfam" id="PF04056">
    <property type="entry name" value="Ssl1"/>
    <property type="match status" value="1"/>
</dbReference>
<evidence type="ECO:0000256" key="5">
    <source>
        <dbReference type="ARBA" id="ARBA00022771"/>
    </source>
</evidence>
<evidence type="ECO:0000256" key="1">
    <source>
        <dbReference type="ARBA" id="ARBA00004123"/>
    </source>
</evidence>
<dbReference type="NCBIfam" id="TIGR00622">
    <property type="entry name" value="ssl1"/>
    <property type="match status" value="1"/>
</dbReference>
<dbReference type="PROSITE" id="PS50234">
    <property type="entry name" value="VWFA"/>
    <property type="match status" value="1"/>
</dbReference>
<evidence type="ECO:0000256" key="2">
    <source>
        <dbReference type="ARBA" id="ARBA00006092"/>
    </source>
</evidence>
<keyword evidence="3" id="KW-0479">Metal-binding</keyword>
<dbReference type="CDD" id="cd20335">
    <property type="entry name" value="BRcat_RBR"/>
    <property type="match status" value="1"/>
</dbReference>
<dbReference type="GO" id="GO:0000439">
    <property type="term" value="C:transcription factor TFIIH core complex"/>
    <property type="evidence" value="ECO:0007669"/>
    <property type="project" value="InterPro"/>
</dbReference>
<keyword evidence="10" id="KW-0539">Nucleus</keyword>
<organism evidence="15 16">
    <name type="scientific">Malassezia cuniculi</name>
    <dbReference type="NCBI Taxonomy" id="948313"/>
    <lineage>
        <taxon>Eukaryota</taxon>
        <taxon>Fungi</taxon>
        <taxon>Dikarya</taxon>
        <taxon>Basidiomycota</taxon>
        <taxon>Ustilaginomycotina</taxon>
        <taxon>Malasseziomycetes</taxon>
        <taxon>Malasseziales</taxon>
        <taxon>Malasseziaceae</taxon>
        <taxon>Malassezia</taxon>
    </lineage>
</organism>
<feature type="transmembrane region" description="Helical" evidence="13">
    <location>
        <begin position="1289"/>
        <end position="1306"/>
    </location>
</feature>
<keyword evidence="13" id="KW-1133">Transmembrane helix</keyword>
<dbReference type="InterPro" id="IPR046349">
    <property type="entry name" value="C1-like_sf"/>
</dbReference>
<keyword evidence="13" id="KW-0472">Membrane</keyword>
<keyword evidence="4" id="KW-0227">DNA damage</keyword>
<feature type="transmembrane region" description="Helical" evidence="13">
    <location>
        <begin position="1580"/>
        <end position="1601"/>
    </location>
</feature>
<evidence type="ECO:0000256" key="3">
    <source>
        <dbReference type="ARBA" id="ARBA00022723"/>
    </source>
</evidence>
<dbReference type="PANTHER" id="PTHR31082">
    <property type="entry name" value="PHEROMONE-REGULATED MEMBRANE PROTEIN 10"/>
    <property type="match status" value="1"/>
</dbReference>
<dbReference type="InterPro" id="IPR004595">
    <property type="entry name" value="TFIIH_C1-like_dom"/>
</dbReference>
<feature type="region of interest" description="Disordered" evidence="12">
    <location>
        <begin position="831"/>
        <end position="853"/>
    </location>
</feature>
<dbReference type="Gene3D" id="3.30.40.10">
    <property type="entry name" value="Zinc/RING finger domain, C3HC4 (zinc finger)"/>
    <property type="match status" value="1"/>
</dbReference>
<evidence type="ECO:0000256" key="4">
    <source>
        <dbReference type="ARBA" id="ARBA00022763"/>
    </source>
</evidence>
<dbReference type="GO" id="GO:0006351">
    <property type="term" value="P:DNA-templated transcription"/>
    <property type="evidence" value="ECO:0007669"/>
    <property type="project" value="InterPro"/>
</dbReference>
<evidence type="ECO:0000313" key="15">
    <source>
        <dbReference type="EMBL" id="WFD33224.1"/>
    </source>
</evidence>
<dbReference type="InterPro" id="IPR010619">
    <property type="entry name" value="ThrE-like_N"/>
</dbReference>
<feature type="domain" description="VWFA" evidence="14">
    <location>
        <begin position="121"/>
        <end position="301"/>
    </location>
</feature>
<dbReference type="GO" id="GO:0022857">
    <property type="term" value="F:transmembrane transporter activity"/>
    <property type="evidence" value="ECO:0007669"/>
    <property type="project" value="InterPro"/>
</dbReference>
<keyword evidence="16" id="KW-1185">Reference proteome</keyword>
<accession>A0AAF0J5C3</accession>
<feature type="compositionally biased region" description="Basic and acidic residues" evidence="12">
    <location>
        <begin position="1057"/>
        <end position="1071"/>
    </location>
</feature>
<evidence type="ECO:0000259" key="14">
    <source>
        <dbReference type="PROSITE" id="PS50234"/>
    </source>
</evidence>
<evidence type="ECO:0000256" key="12">
    <source>
        <dbReference type="SAM" id="MobiDB-lite"/>
    </source>
</evidence>
<proteinExistence type="inferred from homology"/>
<dbReference type="InterPro" id="IPR036465">
    <property type="entry name" value="vWFA_dom_sf"/>
</dbReference>
<keyword evidence="13" id="KW-0812">Transmembrane</keyword>
<feature type="compositionally biased region" description="Acidic residues" evidence="12">
    <location>
        <begin position="14"/>
        <end position="28"/>
    </location>
</feature>
<dbReference type="FunFam" id="3.40.50.410:FF:000015">
    <property type="entry name" value="General transcription factor IIH subunit 2"/>
    <property type="match status" value="1"/>
</dbReference>
<dbReference type="Gene3D" id="3.40.50.410">
    <property type="entry name" value="von Willebrand factor, type A domain"/>
    <property type="match status" value="1"/>
</dbReference>
<name>A0AAF0J5C3_9BASI</name>
<dbReference type="PANTHER" id="PTHR31082:SF4">
    <property type="entry name" value="PHEROMONE-REGULATED MEMBRANE PROTEIN 10"/>
    <property type="match status" value="1"/>
</dbReference>
<evidence type="ECO:0000313" key="16">
    <source>
        <dbReference type="Proteomes" id="UP001219933"/>
    </source>
</evidence>
<dbReference type="Proteomes" id="UP001219933">
    <property type="component" value="Chromosome 1"/>
</dbReference>
<dbReference type="InterPro" id="IPR002035">
    <property type="entry name" value="VWF_A"/>
</dbReference>
<feature type="transmembrane region" description="Helical" evidence="13">
    <location>
        <begin position="1313"/>
        <end position="1331"/>
    </location>
</feature>
<keyword evidence="6" id="KW-0862">Zinc</keyword>
<dbReference type="SUPFAM" id="SSF57889">
    <property type="entry name" value="Cysteine-rich domain"/>
    <property type="match status" value="1"/>
</dbReference>
<sequence length="1614" mass="173811">MPPRDEEYVSGAEFDSDLGEEDVSDDSDDFHSLPTLSAGTRASVAERVRQREAPRSAKRARKGAQEAGGYSWEAAYKRSWDQVHEDEGGNLDAAVRHMLEAQKRQRRSRDAVPVQRGIIRHLVLVLDLSSDMMELDLRPNRFDLTLQYVKRFVTDYFDQNPIGQLAIVCTRDGLAERLSLMGGNTTEHIAALSSRRRLEPRGEPSLQNALDMARSALVHLPASNTREILVISASLTSVDPGNIHDTIKQLAGDGIHVSVISLAAEMHVLRELATRTGGEMGVVMNEDHYEELLQKFVPPRVLAQGAPSAEDAAGLLVMGFPRRLPFNAPASLCACHGRVVSKSAADDDGDPAGYTCPRCLARVCQVPTDCPICGITIVMSTHLARSYHHLFPVENYVPLGWDMVSADSPAACFSCSVPFPKMPTQGADAESAPPLDAAAIAPSSRYRCPRCRREFCLECDAFVQEQLHLCPGYTCEHEPPVRDARRMSDILDAYQRTASVEGVAPHAGEDFLPASQPPSYETNASAIPLISAQAAPPLNINNGAGLPVTGDVASAGAAPQERRIRWDTSMNTGRQRAGPTVTVRRTTTQNSQKPVATGIQRRNHPGPISLAGLQPTIVPEAVRPVTDVAATDAVDLEDDDEDHENLAALANELEHFDDEGERAQAIANETGVAVIDPAAFEHGLQTPASELGEEYVGLGSQYTSTIGDSASEASYDPMRDADLAHLDMIPGETDGMPVRRSRRRRRRSAPRVEASESRWTKLRRALGFDDDNVFLEDAAEKGALGADATNLKSVPVQTSSGIRGGGRGHASRFERKALELVKAHKLLGGEGKSELDEIPSIDRSHLPDSTATTPDALETAEQLDPRPVAASGVLGQLLKLYDNDVPVGSETTSLHESSTGLPAVPVAAAAAGASDISEKHTVTPGGTATSPGGVSHMSGRPQSIYHSATHQAATIGSASGRMIKGVAHEAGIDIDERPKAARSSAGVFGALIATTGNLIGAVSPNHAQLGPNPKRPGYTLDRYMLPELDEKTLRRTAKIVSDRGAPMSRDQAMQARRSMDTARDSIADDTGKLSSDLSSTPIKGGKHSISNKLRHMSGVHTPDVLSSMKGDYFDDADSRAKAEWAKKLKKRRKQRKQQEIYITMHVAAILQRQEFILKLSRCLMMFGAPTHRIETQIQQTATVLEINCRCVYFPNLMLLSFGDETTHTSETKIIKQGSVLDLTKLTDMHTVYWNVIHDKIGVDVACKQLDKLMLRKPFIRKLPLVMVGGFASGVICFSNAGFAGSFLDALVAAALGAFLVFCQLTITTELYSNVFEIVFATFNSFIALAFHSIPGRLFCYKPIVSASIVLILPGFIVLSGALELQSKNIVSGSVRLVYAVIYSVLLGVGISIGSLPAASIEKISAAESDASCALMNRMLNCSGDGNCRPDNWYTSVGTSYFGFLTVPAYASMLSLRNQAKFNRKEFPTMVLIACAGWLTSHIHVLMGKSRANVPAALQEPYMTAAIGSFTVGILAHVYGRIFDGRSFVVAVPGILYQLPTGLNTVKGSNGLLDGAGQNSTDSASFGSDAVTNGFSIGTQLLNVALGITIGIFCSTILMHILGGRKIRGGGMFSF</sequence>
<keyword evidence="7" id="KW-0805">Transcription regulation</keyword>
<gene>
    <name evidence="15" type="ORF">MCUN1_000037</name>
</gene>
<dbReference type="SMART" id="SM01047">
    <property type="entry name" value="C1_4"/>
    <property type="match status" value="1"/>
</dbReference>
<comment type="subcellular location">
    <subcellularLocation>
        <location evidence="1">Nucleus</location>
    </subcellularLocation>
</comment>
<feature type="region of interest" description="Disordered" evidence="12">
    <location>
        <begin position="728"/>
        <end position="756"/>
    </location>
</feature>
<comment type="similarity">
    <text evidence="11">Belongs to the ThrE exporter (TC 2.A.79) family.</text>
</comment>
<evidence type="ECO:0000256" key="9">
    <source>
        <dbReference type="ARBA" id="ARBA00023204"/>
    </source>
</evidence>
<feature type="transmembrane region" description="Helical" evidence="13">
    <location>
        <begin position="1432"/>
        <end position="1454"/>
    </location>
</feature>
<evidence type="ECO:0000256" key="6">
    <source>
        <dbReference type="ARBA" id="ARBA00022833"/>
    </source>
</evidence>
<feature type="compositionally biased region" description="Basic and acidic residues" evidence="12">
    <location>
        <begin position="44"/>
        <end position="55"/>
    </location>
</feature>
<evidence type="ECO:0000256" key="7">
    <source>
        <dbReference type="ARBA" id="ARBA00023015"/>
    </source>
</evidence>
<feature type="transmembrane region" description="Helical" evidence="13">
    <location>
        <begin position="1501"/>
        <end position="1519"/>
    </location>
</feature>
<dbReference type="Pfam" id="PF06738">
    <property type="entry name" value="ThrE"/>
    <property type="match status" value="1"/>
</dbReference>
<feature type="transmembrane region" description="Helical" evidence="13">
    <location>
        <begin position="1343"/>
        <end position="1364"/>
    </location>
</feature>
<feature type="compositionally biased region" description="Polar residues" evidence="12">
    <location>
        <begin position="1072"/>
        <end position="1081"/>
    </location>
</feature>
<protein>
    <recommendedName>
        <fullName evidence="14">VWFA domain-containing protein</fullName>
    </recommendedName>
</protein>
<evidence type="ECO:0000256" key="10">
    <source>
        <dbReference type="ARBA" id="ARBA00023242"/>
    </source>
</evidence>
<dbReference type="GO" id="GO:0006289">
    <property type="term" value="P:nucleotide-excision repair"/>
    <property type="evidence" value="ECO:0007669"/>
    <property type="project" value="InterPro"/>
</dbReference>
<keyword evidence="9" id="KW-0234">DNA repair</keyword>
<evidence type="ECO:0000256" key="13">
    <source>
        <dbReference type="SAM" id="Phobius"/>
    </source>
</evidence>
<feature type="region of interest" description="Disordered" evidence="12">
    <location>
        <begin position="1043"/>
        <end position="1089"/>
    </location>
</feature>